<gene>
    <name evidence="9" type="ORF">Voc01_087370</name>
</gene>
<keyword evidence="2 6" id="KW-0812">Transmembrane</keyword>
<comment type="caution">
    <text evidence="9">The sequence shown here is derived from an EMBL/GenBank/DDBJ whole genome shotgun (WGS) entry which is preliminary data.</text>
</comment>
<dbReference type="GO" id="GO:0046677">
    <property type="term" value="P:response to antibiotic"/>
    <property type="evidence" value="ECO:0007669"/>
    <property type="project" value="UniProtKB-KW"/>
</dbReference>
<feature type="transmembrane region" description="Helical" evidence="6">
    <location>
        <begin position="253"/>
        <end position="275"/>
    </location>
</feature>
<dbReference type="PROSITE" id="PS51012">
    <property type="entry name" value="ABC_TM2"/>
    <property type="match status" value="1"/>
</dbReference>
<feature type="transmembrane region" description="Helical" evidence="6">
    <location>
        <begin position="78"/>
        <end position="99"/>
    </location>
</feature>
<comment type="similarity">
    <text evidence="6">Belongs to the ABC-2 integral membrane protein family.</text>
</comment>
<feature type="domain" description="ABC transmembrane type-2" evidence="8">
    <location>
        <begin position="46"/>
        <end position="278"/>
    </location>
</feature>
<dbReference type="EMBL" id="BOPH01000125">
    <property type="protein sequence ID" value="GIJ73820.1"/>
    <property type="molecule type" value="Genomic_DNA"/>
</dbReference>
<protein>
    <recommendedName>
        <fullName evidence="6">Transport permease protein</fullName>
    </recommendedName>
</protein>
<dbReference type="Proteomes" id="UP000635606">
    <property type="component" value="Unassembled WGS sequence"/>
</dbReference>
<sequence>MTAVITRQDQQPPAVDTGRDEGRGASVPVQIWVLTGRSLRALRNPAVVLPSLLYPVIMLTLFSQIFRSIDKTPGFPAGVTYIDYLLPAIILATAVAAGARSGAALTVEMGNGIIARFKSMPVRTGSVLVARSLADTAQNAIDLTLTLLLGVVVFGFSPAGGVPGALGMVGIAVLVGFSVSWVFLALSAWLRTAQALEPITGVVTTVLMFASSAFVPLDSLPGWLQTVANVNPMSETINAARALALGTADASSVLLSVAGCAAVVLATAPVAIALFRRR</sequence>
<organism evidence="9 10">
    <name type="scientific">Virgisporangium ochraceum</name>
    <dbReference type="NCBI Taxonomy" id="65505"/>
    <lineage>
        <taxon>Bacteria</taxon>
        <taxon>Bacillati</taxon>
        <taxon>Actinomycetota</taxon>
        <taxon>Actinomycetes</taxon>
        <taxon>Micromonosporales</taxon>
        <taxon>Micromonosporaceae</taxon>
        <taxon>Virgisporangium</taxon>
    </lineage>
</organism>
<dbReference type="PANTHER" id="PTHR43229">
    <property type="entry name" value="NODULATION PROTEIN J"/>
    <property type="match status" value="1"/>
</dbReference>
<keyword evidence="3 6" id="KW-1133">Transmembrane helix</keyword>
<name>A0A8J4A5N6_9ACTN</name>
<reference evidence="9" key="1">
    <citation type="submission" date="2021-01" db="EMBL/GenBank/DDBJ databases">
        <title>Whole genome shotgun sequence of Virgisporangium ochraceum NBRC 16418.</title>
        <authorList>
            <person name="Komaki H."/>
            <person name="Tamura T."/>
        </authorList>
    </citation>
    <scope>NUCLEOTIDE SEQUENCE</scope>
    <source>
        <strain evidence="9">NBRC 16418</strain>
    </source>
</reference>
<dbReference type="GO" id="GO:0140359">
    <property type="term" value="F:ABC-type transporter activity"/>
    <property type="evidence" value="ECO:0007669"/>
    <property type="project" value="InterPro"/>
</dbReference>
<dbReference type="InterPro" id="IPR000412">
    <property type="entry name" value="ABC_2_transport"/>
</dbReference>
<feature type="transmembrane region" description="Helical" evidence="6">
    <location>
        <begin position="198"/>
        <end position="217"/>
    </location>
</feature>
<dbReference type="PANTHER" id="PTHR43229:SF2">
    <property type="entry name" value="NODULATION PROTEIN J"/>
    <property type="match status" value="1"/>
</dbReference>
<keyword evidence="4 6" id="KW-0472">Membrane</keyword>
<comment type="subcellular location">
    <subcellularLocation>
        <location evidence="6">Cell membrane</location>
        <topology evidence="6">Multi-pass membrane protein</topology>
    </subcellularLocation>
    <subcellularLocation>
        <location evidence="1">Membrane</location>
        <topology evidence="1">Multi-pass membrane protein</topology>
    </subcellularLocation>
</comment>
<evidence type="ECO:0000259" key="8">
    <source>
        <dbReference type="PROSITE" id="PS51012"/>
    </source>
</evidence>
<dbReference type="PIRSF" id="PIRSF006648">
    <property type="entry name" value="DrrB"/>
    <property type="match status" value="1"/>
</dbReference>
<evidence type="ECO:0000256" key="6">
    <source>
        <dbReference type="RuleBase" id="RU361157"/>
    </source>
</evidence>
<feature type="transmembrane region" description="Helical" evidence="6">
    <location>
        <begin position="165"/>
        <end position="186"/>
    </location>
</feature>
<evidence type="ECO:0000256" key="4">
    <source>
        <dbReference type="ARBA" id="ARBA00023136"/>
    </source>
</evidence>
<feature type="transmembrane region" description="Helical" evidence="6">
    <location>
        <begin position="140"/>
        <end position="159"/>
    </location>
</feature>
<dbReference type="InterPro" id="IPR013525">
    <property type="entry name" value="ABC2_TM"/>
</dbReference>
<accession>A0A8J4A5N6</accession>
<evidence type="ECO:0000313" key="9">
    <source>
        <dbReference type="EMBL" id="GIJ73820.1"/>
    </source>
</evidence>
<feature type="region of interest" description="Disordered" evidence="7">
    <location>
        <begin position="1"/>
        <end position="22"/>
    </location>
</feature>
<feature type="compositionally biased region" description="Polar residues" evidence="7">
    <location>
        <begin position="1"/>
        <end position="11"/>
    </location>
</feature>
<keyword evidence="6" id="KW-1003">Cell membrane</keyword>
<evidence type="ECO:0000256" key="3">
    <source>
        <dbReference type="ARBA" id="ARBA00022989"/>
    </source>
</evidence>
<evidence type="ECO:0000256" key="1">
    <source>
        <dbReference type="ARBA" id="ARBA00004141"/>
    </source>
</evidence>
<evidence type="ECO:0000313" key="10">
    <source>
        <dbReference type="Proteomes" id="UP000635606"/>
    </source>
</evidence>
<evidence type="ECO:0000256" key="5">
    <source>
        <dbReference type="ARBA" id="ARBA00023251"/>
    </source>
</evidence>
<dbReference type="InterPro" id="IPR051784">
    <property type="entry name" value="Nod_factor_ABC_transporter"/>
</dbReference>
<dbReference type="RefSeq" id="WP_203933634.1">
    <property type="nucleotide sequence ID" value="NZ_BOPH01000125.1"/>
</dbReference>
<keyword evidence="5" id="KW-0046">Antibiotic resistance</keyword>
<keyword evidence="6" id="KW-0813">Transport</keyword>
<dbReference type="AlphaFoldDB" id="A0A8J4A5N6"/>
<dbReference type="InterPro" id="IPR047817">
    <property type="entry name" value="ABC2_TM_bact-type"/>
</dbReference>
<dbReference type="Pfam" id="PF01061">
    <property type="entry name" value="ABC2_membrane"/>
    <property type="match status" value="1"/>
</dbReference>
<dbReference type="GO" id="GO:0043190">
    <property type="term" value="C:ATP-binding cassette (ABC) transporter complex"/>
    <property type="evidence" value="ECO:0007669"/>
    <property type="project" value="InterPro"/>
</dbReference>
<keyword evidence="10" id="KW-1185">Reference proteome</keyword>
<evidence type="ECO:0000256" key="7">
    <source>
        <dbReference type="SAM" id="MobiDB-lite"/>
    </source>
</evidence>
<evidence type="ECO:0000256" key="2">
    <source>
        <dbReference type="ARBA" id="ARBA00022692"/>
    </source>
</evidence>
<proteinExistence type="inferred from homology"/>
<feature type="transmembrane region" description="Helical" evidence="6">
    <location>
        <begin position="46"/>
        <end position="66"/>
    </location>
</feature>